<name>A0A9W9B4K4_9HYPO</name>
<dbReference type="GeneID" id="80873041"/>
<proteinExistence type="predicted"/>
<protein>
    <submittedName>
        <fullName evidence="1">Uncharacterized protein</fullName>
    </submittedName>
</protein>
<dbReference type="RefSeq" id="XP_056023227.1">
    <property type="nucleotide sequence ID" value="XM_056178353.1"/>
</dbReference>
<organism evidence="1 2">
    <name type="scientific">Trichoderma breve</name>
    <dbReference type="NCBI Taxonomy" id="2034170"/>
    <lineage>
        <taxon>Eukaryota</taxon>
        <taxon>Fungi</taxon>
        <taxon>Dikarya</taxon>
        <taxon>Ascomycota</taxon>
        <taxon>Pezizomycotina</taxon>
        <taxon>Sordariomycetes</taxon>
        <taxon>Hypocreomycetidae</taxon>
        <taxon>Hypocreales</taxon>
        <taxon>Hypocreaceae</taxon>
        <taxon>Trichoderma</taxon>
    </lineage>
</organism>
<comment type="caution">
    <text evidence="1">The sequence shown here is derived from an EMBL/GenBank/DDBJ whole genome shotgun (WGS) entry which is preliminary data.</text>
</comment>
<sequence>MDPDAANDPIALYEAIHKRLLNNLELFAQHTNPSKLRNRGPQTMDEETAIIEAEREKNTGPEADYDISMEKLRDMRDQLGH</sequence>
<gene>
    <name evidence="1" type="ORF">T069G_11148</name>
</gene>
<dbReference type="EMBL" id="JAOPEN010000008">
    <property type="protein sequence ID" value="KAJ4854169.1"/>
    <property type="molecule type" value="Genomic_DNA"/>
</dbReference>
<reference evidence="1" key="1">
    <citation type="submission" date="2022-09" db="EMBL/GenBank/DDBJ databases">
        <title>Chromosome-level assembly of Trichoderma breve T069, a fungus used in development of biopesticide product.</title>
        <authorList>
            <person name="Lin R."/>
            <person name="Liu T."/>
        </authorList>
    </citation>
    <scope>NUCLEOTIDE SEQUENCE</scope>
    <source>
        <strain evidence="1">T069</strain>
    </source>
</reference>
<evidence type="ECO:0000313" key="2">
    <source>
        <dbReference type="Proteomes" id="UP001140511"/>
    </source>
</evidence>
<accession>A0A9W9B4K4</accession>
<dbReference type="Proteomes" id="UP001140511">
    <property type="component" value="Unassembled WGS sequence"/>
</dbReference>
<keyword evidence="2" id="KW-1185">Reference proteome</keyword>
<evidence type="ECO:0000313" key="1">
    <source>
        <dbReference type="EMBL" id="KAJ4854169.1"/>
    </source>
</evidence>
<dbReference type="AlphaFoldDB" id="A0A9W9B4K4"/>